<dbReference type="SUPFAM" id="SSF56112">
    <property type="entry name" value="Protein kinase-like (PK-like)"/>
    <property type="match status" value="1"/>
</dbReference>
<evidence type="ECO:0000256" key="2">
    <source>
        <dbReference type="SAM" id="Phobius"/>
    </source>
</evidence>
<dbReference type="Gene3D" id="1.10.510.10">
    <property type="entry name" value="Transferase(Phosphotransferase) domain 1"/>
    <property type="match status" value="1"/>
</dbReference>
<dbReference type="InterPro" id="IPR004147">
    <property type="entry name" value="ABC1_dom"/>
</dbReference>
<dbReference type="GO" id="GO:0005524">
    <property type="term" value="F:ATP binding"/>
    <property type="evidence" value="ECO:0007669"/>
    <property type="project" value="InterPro"/>
</dbReference>
<keyword evidence="2" id="KW-0472">Membrane</keyword>
<dbReference type="PANTHER" id="PTHR10566">
    <property type="entry name" value="CHAPERONE-ACTIVITY OF BC1 COMPLEX CABC1 -RELATED"/>
    <property type="match status" value="1"/>
</dbReference>
<dbReference type="InterPro" id="IPR011009">
    <property type="entry name" value="Kinase-like_dom_sf"/>
</dbReference>
<feature type="transmembrane region" description="Helical" evidence="2">
    <location>
        <begin position="533"/>
        <end position="557"/>
    </location>
</feature>
<feature type="transmembrane region" description="Helical" evidence="2">
    <location>
        <begin position="509"/>
        <end position="527"/>
    </location>
</feature>
<sequence length="565" mass="65362">MNFFRIKKTYYSAKRLQEIINVFIKHGFGQIIDQIHLGRFIALKKRIRSFGRWPSYKVPSLAERLRIAFEELGPTFIKLGQLLSSRPDIVSIAYAKEFKKLQDRVPPFETEKVYEIIEKELGVSIEKIFDSINPEPLGSASIAQVHEAVLKDGKEVIVKVRRPGIKQQIMLDLIILNSLAKLIEKHVPESKIFDPVGIVDEFSRSITKELDFRREARNAMIFRENFKDDPDVYIPYVFREFTTEKVLVMEKVEGLRIDDVDAIKEKGFDIEALLKKLIEMYFKQIFDHGFFHGDPHPGNILVTENFQIALVDFGIVQRIDEKFKEAYANVALAIINQNTDKLITEYLKLGIIPEEIDKEKLKEELKEDIEELLFPIYTYRIEEIKISELIESIMKVALKHRLRFLPELLLIDKVLIMLEGLTRQLCPKISIIELLKPYAKKIISKRLHPEFYLNKTLKGLNEFKEAALNIPFQLKTLLRKAVKDEITVRMYHVNLPEFIKDIDKASNKIAFALIVSAMILSSAIMHATEVKPLIYGISLFGLITGVFAFFLGLWLIISIIRSGKL</sequence>
<evidence type="ECO:0000313" key="4">
    <source>
        <dbReference type="EMBL" id="PMP71849.1"/>
    </source>
</evidence>
<dbReference type="Proteomes" id="UP000242288">
    <property type="component" value="Unassembled WGS sequence"/>
</dbReference>
<gene>
    <name evidence="4" type="ORF">C0186_02615</name>
</gene>
<dbReference type="CDD" id="cd05121">
    <property type="entry name" value="ABC1_ADCK3-like"/>
    <property type="match status" value="1"/>
</dbReference>
<dbReference type="PANTHER" id="PTHR10566:SF113">
    <property type="entry name" value="PROTEIN ACTIVITY OF BC1 COMPLEX KINASE 7, CHLOROPLASTIC"/>
    <property type="match status" value="1"/>
</dbReference>
<name>A0A2J6WNN0_9BACT</name>
<dbReference type="Pfam" id="PF03109">
    <property type="entry name" value="ABC1"/>
    <property type="match status" value="1"/>
</dbReference>
<dbReference type="PROSITE" id="PS50011">
    <property type="entry name" value="PROTEIN_KINASE_DOM"/>
    <property type="match status" value="1"/>
</dbReference>
<keyword evidence="2" id="KW-1133">Transmembrane helix</keyword>
<accession>A0A2J6WNN0</accession>
<evidence type="ECO:0000313" key="5">
    <source>
        <dbReference type="Proteomes" id="UP000242288"/>
    </source>
</evidence>
<comment type="similarity">
    <text evidence="1">Belongs to the protein kinase superfamily. ADCK protein kinase family.</text>
</comment>
<proteinExistence type="inferred from homology"/>
<evidence type="ECO:0000256" key="1">
    <source>
        <dbReference type="ARBA" id="ARBA00009670"/>
    </source>
</evidence>
<comment type="caution">
    <text evidence="4">The sequence shown here is derived from an EMBL/GenBank/DDBJ whole genome shotgun (WGS) entry which is preliminary data.</text>
</comment>
<dbReference type="GO" id="GO:0004672">
    <property type="term" value="F:protein kinase activity"/>
    <property type="evidence" value="ECO:0007669"/>
    <property type="project" value="InterPro"/>
</dbReference>
<dbReference type="AlphaFoldDB" id="A0A2J6WNN0"/>
<protein>
    <recommendedName>
        <fullName evidence="3">Protein kinase domain-containing protein</fullName>
    </recommendedName>
</protein>
<dbReference type="EMBL" id="PNIO01000021">
    <property type="protein sequence ID" value="PMP71849.1"/>
    <property type="molecule type" value="Genomic_DNA"/>
</dbReference>
<reference evidence="4 5" key="1">
    <citation type="submission" date="2018-01" db="EMBL/GenBank/DDBJ databases">
        <title>Metagenomic assembled genomes from two thermal pools in the Uzon Caldera, Kamchatka, Russia.</title>
        <authorList>
            <person name="Wilkins L."/>
            <person name="Ettinger C."/>
        </authorList>
    </citation>
    <scope>NUCLEOTIDE SEQUENCE [LARGE SCALE GENOMIC DNA]</scope>
    <source>
        <strain evidence="4">ZAV-04</strain>
    </source>
</reference>
<organism evidence="4 5">
    <name type="scientific">Thermodesulfovibrio aggregans</name>
    <dbReference type="NCBI Taxonomy" id="86166"/>
    <lineage>
        <taxon>Bacteria</taxon>
        <taxon>Pseudomonadati</taxon>
        <taxon>Nitrospirota</taxon>
        <taxon>Thermodesulfovibrionia</taxon>
        <taxon>Thermodesulfovibrionales</taxon>
        <taxon>Thermodesulfovibrionaceae</taxon>
        <taxon>Thermodesulfovibrio</taxon>
    </lineage>
</organism>
<keyword evidence="2" id="KW-0812">Transmembrane</keyword>
<dbReference type="InterPro" id="IPR000719">
    <property type="entry name" value="Prot_kinase_dom"/>
</dbReference>
<evidence type="ECO:0000259" key="3">
    <source>
        <dbReference type="PROSITE" id="PS50011"/>
    </source>
</evidence>
<dbReference type="InterPro" id="IPR050154">
    <property type="entry name" value="UbiB_kinase"/>
</dbReference>
<feature type="domain" description="Protein kinase" evidence="3">
    <location>
        <begin position="131"/>
        <end position="451"/>
    </location>
</feature>